<sequence>MHNYIEWQQYIKSCLKNAAKYTCPRCNCGYCSSECYKCTAHAQCSEGFYRDCFMGGLKDMQSSNEEKKKMIEMLERLEEQYKDDETRSDSGDDESDLAERLQGISLDTVATETVWQRLTKEERRQFETMLRDGSLASLIEHWEPWWTIKESLIQDTSDDGGTEDQQRIPRILSDVPPLDHMLRGCLELCGGLSTDTYDSASAAIHGCLQQLQTQAKSLFVSMEFSVAVIKDVTSLLTDSRSAPLCYLLAALSDCHALFRAARKQLGKEIKDSKKAEVATEHEAGVLRRQFHHAQKKLEFFVSWTHKFGLALQPLTTDLEIEFCRLSSDLTRQETLKTRIEGLWGGKRPPPTPCLVEELTDSYVRQKSHLCMKAALNTYKWL</sequence>
<feature type="coiled-coil region" evidence="2">
    <location>
        <begin position="57"/>
        <end position="94"/>
    </location>
</feature>
<dbReference type="PANTHER" id="PTHR15555:SF0">
    <property type="entry name" value="ZINC FINGER HIT DOMAIN-CONTAINING PROTEIN 2"/>
    <property type="match status" value="1"/>
</dbReference>
<dbReference type="GO" id="GO:0008270">
    <property type="term" value="F:zinc ion binding"/>
    <property type="evidence" value="ECO:0007669"/>
    <property type="project" value="UniProtKB-UniRule"/>
</dbReference>
<evidence type="ECO:0000313" key="4">
    <source>
        <dbReference type="EMBL" id="KAK2159863.1"/>
    </source>
</evidence>
<gene>
    <name evidence="4" type="ORF">NP493_1683g00001</name>
</gene>
<dbReference type="AlphaFoldDB" id="A0AAD9N902"/>
<reference evidence="4" key="1">
    <citation type="journal article" date="2023" name="Mol. Biol. Evol.">
        <title>Third-Generation Sequencing Reveals the Adaptive Role of the Epigenome in Three Deep-Sea Polychaetes.</title>
        <authorList>
            <person name="Perez M."/>
            <person name="Aroh O."/>
            <person name="Sun Y."/>
            <person name="Lan Y."/>
            <person name="Juniper S.K."/>
            <person name="Young C.R."/>
            <person name="Angers B."/>
            <person name="Qian P.Y."/>
        </authorList>
    </citation>
    <scope>NUCLEOTIDE SEQUENCE</scope>
    <source>
        <strain evidence="4">R07B-5</strain>
    </source>
</reference>
<proteinExistence type="predicted"/>
<accession>A0AAD9N902</accession>
<evidence type="ECO:0000259" key="3">
    <source>
        <dbReference type="PROSITE" id="PS51083"/>
    </source>
</evidence>
<feature type="domain" description="HIT-type" evidence="3">
    <location>
        <begin position="11"/>
        <end position="44"/>
    </location>
</feature>
<protein>
    <recommendedName>
        <fullName evidence="3">HIT-type domain-containing protein</fullName>
    </recommendedName>
</protein>
<name>A0AAD9N902_RIDPI</name>
<keyword evidence="1" id="KW-0479">Metal-binding</keyword>
<evidence type="ECO:0000256" key="1">
    <source>
        <dbReference type="PROSITE-ProRule" id="PRU00453"/>
    </source>
</evidence>
<comment type="caution">
    <text evidence="4">The sequence shown here is derived from an EMBL/GenBank/DDBJ whole genome shotgun (WGS) entry which is preliminary data.</text>
</comment>
<dbReference type="PANTHER" id="PTHR15555">
    <property type="entry name" value="ZINC FINGER HIT DOMAIN CONTAINING PROTEIN 2 PROTEIN FON -RELATED"/>
    <property type="match status" value="1"/>
</dbReference>
<dbReference type="CDD" id="cd23024">
    <property type="entry name" value="zf-HIT_ZNHIT2-3"/>
    <property type="match status" value="1"/>
</dbReference>
<dbReference type="InterPro" id="IPR007529">
    <property type="entry name" value="Znf_HIT"/>
</dbReference>
<dbReference type="InterPro" id="IPR039646">
    <property type="entry name" value="ZNHIT2"/>
</dbReference>
<dbReference type="EMBL" id="JAODUO010001684">
    <property type="protein sequence ID" value="KAK2159863.1"/>
    <property type="molecule type" value="Genomic_DNA"/>
</dbReference>
<dbReference type="Proteomes" id="UP001209878">
    <property type="component" value="Unassembled WGS sequence"/>
</dbReference>
<dbReference type="Gene3D" id="3.30.60.190">
    <property type="match status" value="1"/>
</dbReference>
<evidence type="ECO:0000313" key="5">
    <source>
        <dbReference type="Proteomes" id="UP001209878"/>
    </source>
</evidence>
<organism evidence="4 5">
    <name type="scientific">Ridgeia piscesae</name>
    <name type="common">Tubeworm</name>
    <dbReference type="NCBI Taxonomy" id="27915"/>
    <lineage>
        <taxon>Eukaryota</taxon>
        <taxon>Metazoa</taxon>
        <taxon>Spiralia</taxon>
        <taxon>Lophotrochozoa</taxon>
        <taxon>Annelida</taxon>
        <taxon>Polychaeta</taxon>
        <taxon>Sedentaria</taxon>
        <taxon>Canalipalpata</taxon>
        <taxon>Sabellida</taxon>
        <taxon>Siboglinidae</taxon>
        <taxon>Ridgeia</taxon>
    </lineage>
</organism>
<keyword evidence="5" id="KW-1185">Reference proteome</keyword>
<dbReference type="PROSITE" id="PS51083">
    <property type="entry name" value="ZF_HIT"/>
    <property type="match status" value="1"/>
</dbReference>
<keyword evidence="2" id="KW-0175">Coiled coil</keyword>
<keyword evidence="1" id="KW-0863">Zinc-finger</keyword>
<keyword evidence="1" id="KW-0862">Zinc</keyword>
<evidence type="ECO:0000256" key="2">
    <source>
        <dbReference type="SAM" id="Coils"/>
    </source>
</evidence>